<dbReference type="Pfam" id="PF16488">
    <property type="entry name" value="ArgoL2"/>
    <property type="match status" value="1"/>
</dbReference>
<evidence type="ECO:0000259" key="2">
    <source>
        <dbReference type="PROSITE" id="PS50821"/>
    </source>
</evidence>
<dbReference type="InterPro" id="IPR032472">
    <property type="entry name" value="ArgoL2"/>
</dbReference>
<dbReference type="Pfam" id="PF02170">
    <property type="entry name" value="PAZ"/>
    <property type="match status" value="1"/>
</dbReference>
<dbReference type="EMBL" id="MU854320">
    <property type="protein sequence ID" value="KAK4044217.1"/>
    <property type="molecule type" value="Genomic_DNA"/>
</dbReference>
<dbReference type="SMART" id="SM01163">
    <property type="entry name" value="DUF1785"/>
    <property type="match status" value="1"/>
</dbReference>
<dbReference type="PROSITE" id="PS50821">
    <property type="entry name" value="PAZ"/>
    <property type="match status" value="1"/>
</dbReference>
<dbReference type="CDD" id="cd04657">
    <property type="entry name" value="Piwi_ago-like"/>
    <property type="match status" value="1"/>
</dbReference>
<dbReference type="SUPFAM" id="SSF101690">
    <property type="entry name" value="PAZ domain"/>
    <property type="match status" value="2"/>
</dbReference>
<sequence length="1044" mass="114423">MATEEAAAVVGVSSGVVVEAAVNFGVVVVVVLTSGEVAAVVEADVAATAALTFSRHGAGPRIPEPEARVTELEDSWIKKHGIQQQTGGSQLESKMASLSVGDSPDAVLPKRPAFGTGGSPVVLWANYFKMNPTVQSLYRYDLRVASKKVTKEEDEAAKKAADAAATTAKGKGKQKQAAGPKTDAKEAKAKKLAKLIELAIRQLPGKPVVATEFKQQLVTMAKLQLPADGQMQVELVEPGRNDETWFVRFDGPSSIDIAGLMDYLQSLVDKGNDDVFPKFPEEIDALGVVLGHTARSNPNTAAVGRSRFFATDQARKDQATEMPYESLLEILRGYVQSVRPATGRLLLNTNVTHGVFRKSYSLAELFRRSGVAKLDQPARLDRPTLQTLERLNKFLAKSRIRCKAPGDKPGEFFTTERGMAGLATAGEGRNEEHPPQFRDSRVVRFGSPAAVSFYLRTPKTPGATPPPGLSFNTMVTVADYYRSRYNITADPGLPLINVGSTTKPIYILAEFCELLPGQPLKSKLSGREQDAMIKFACRPPPANAQSITTSARDLLALDNNKLLDKFGIKVDRELITVKARELPPPAVGYMRGTSIAPVTPENGGWLMKGLKVWKSGRHISNWTYLTIGNGAAAAIKAAVGGFAKFLNNNMGIAMNAQPAPANGHQTAGQGEEELRNAFRKISSQTPRPEFVLVLLPDKDATRYNAIKKLGDVEFGLTTVCVRQEMLLTERGQAGYFANVGLKVNLKFGGINHKVTDDTGLVEKTMFVGYDVTHPTNLPGGAGDNAPSLVGMVASIDSSLAQWPAVTWANKPRVEQVGGKDDAGQFVQHFKDRLRLWQDNNDKRLPEYIVIFRDGVSEGQFNMVLKDELPNIRQACRETYPAGPNAQPRISLIVSVKRHQTRFYPTDRNHIHPRSKSPKEGTIVDRGVTNVRYWDFFLQAHASLQGTARPAHYTVLLDEIFQHKFGPRAADMLEKLTHDMCYAYGRATKAVSICPPAYYADLVATRARIHKHEMFEDVRSLSSNEQDLVSKRTVNERLKNSMYYI</sequence>
<dbReference type="InterPro" id="IPR014811">
    <property type="entry name" value="ArgoL1"/>
</dbReference>
<dbReference type="Pfam" id="PF02171">
    <property type="entry name" value="Piwi"/>
    <property type="match status" value="1"/>
</dbReference>
<feature type="compositionally biased region" description="Low complexity" evidence="1">
    <location>
        <begin position="163"/>
        <end position="181"/>
    </location>
</feature>
<evidence type="ECO:0000259" key="3">
    <source>
        <dbReference type="PROSITE" id="PS50822"/>
    </source>
</evidence>
<dbReference type="InterPro" id="IPR036397">
    <property type="entry name" value="RNaseH_sf"/>
</dbReference>
<dbReference type="GO" id="GO:0003723">
    <property type="term" value="F:RNA binding"/>
    <property type="evidence" value="ECO:0007669"/>
    <property type="project" value="InterPro"/>
</dbReference>
<dbReference type="Gene3D" id="2.170.260.10">
    <property type="entry name" value="paz domain"/>
    <property type="match status" value="1"/>
</dbReference>
<dbReference type="CDD" id="cd02846">
    <property type="entry name" value="PAZ_argonaute_like"/>
    <property type="match status" value="1"/>
</dbReference>
<dbReference type="SUPFAM" id="SSF53098">
    <property type="entry name" value="Ribonuclease H-like"/>
    <property type="match status" value="1"/>
</dbReference>
<reference evidence="5" key="1">
    <citation type="journal article" date="2023" name="Mol. Phylogenet. Evol.">
        <title>Genome-scale phylogeny and comparative genomics of the fungal order Sordariales.</title>
        <authorList>
            <person name="Hensen N."/>
            <person name="Bonometti L."/>
            <person name="Westerberg I."/>
            <person name="Brannstrom I.O."/>
            <person name="Guillou S."/>
            <person name="Cros-Aarteil S."/>
            <person name="Calhoun S."/>
            <person name="Haridas S."/>
            <person name="Kuo A."/>
            <person name="Mondo S."/>
            <person name="Pangilinan J."/>
            <person name="Riley R."/>
            <person name="LaButti K."/>
            <person name="Andreopoulos B."/>
            <person name="Lipzen A."/>
            <person name="Chen C."/>
            <person name="Yan M."/>
            <person name="Daum C."/>
            <person name="Ng V."/>
            <person name="Clum A."/>
            <person name="Steindorff A."/>
            <person name="Ohm R.A."/>
            <person name="Martin F."/>
            <person name="Silar P."/>
            <person name="Natvig D.O."/>
            <person name="Lalanne C."/>
            <person name="Gautier V."/>
            <person name="Ament-Velasquez S.L."/>
            <person name="Kruys A."/>
            <person name="Hutchinson M.I."/>
            <person name="Powell A.J."/>
            <person name="Barry K."/>
            <person name="Miller A.N."/>
            <person name="Grigoriev I.V."/>
            <person name="Debuchy R."/>
            <person name="Gladieux P."/>
            <person name="Hiltunen Thoren M."/>
            <person name="Johannesson H."/>
        </authorList>
    </citation>
    <scope>NUCLEOTIDE SEQUENCE [LARGE SCALE GENOMIC DNA]</scope>
    <source>
        <strain evidence="5">CBS 284.82</strain>
    </source>
</reference>
<dbReference type="Gene3D" id="3.30.420.10">
    <property type="entry name" value="Ribonuclease H-like superfamily/Ribonuclease H"/>
    <property type="match status" value="1"/>
</dbReference>
<dbReference type="InterPro" id="IPR036085">
    <property type="entry name" value="PAZ_dom_sf"/>
</dbReference>
<dbReference type="Pfam" id="PF08699">
    <property type="entry name" value="ArgoL1"/>
    <property type="match status" value="1"/>
</dbReference>
<evidence type="ECO:0000256" key="1">
    <source>
        <dbReference type="SAM" id="MobiDB-lite"/>
    </source>
</evidence>
<feature type="domain" description="PAZ" evidence="2">
    <location>
        <begin position="424"/>
        <end position="516"/>
    </location>
</feature>
<dbReference type="InterPro" id="IPR032474">
    <property type="entry name" value="Argonaute_N"/>
</dbReference>
<dbReference type="Proteomes" id="UP001303115">
    <property type="component" value="Unassembled WGS sequence"/>
</dbReference>
<accession>A0AAN6PNW3</accession>
<feature type="domain" description="Piwi" evidence="3">
    <location>
        <begin position="690"/>
        <end position="1011"/>
    </location>
</feature>
<feature type="region of interest" description="Disordered" evidence="1">
    <location>
        <begin position="163"/>
        <end position="185"/>
    </location>
</feature>
<dbReference type="InterPro" id="IPR045246">
    <property type="entry name" value="Piwi_ago-like"/>
</dbReference>
<dbReference type="InterPro" id="IPR012337">
    <property type="entry name" value="RNaseH-like_sf"/>
</dbReference>
<name>A0AAN6PNW3_9PEZI</name>
<evidence type="ECO:0000313" key="4">
    <source>
        <dbReference type="EMBL" id="KAK4044217.1"/>
    </source>
</evidence>
<evidence type="ECO:0000313" key="5">
    <source>
        <dbReference type="Proteomes" id="UP001303115"/>
    </source>
</evidence>
<dbReference type="PROSITE" id="PS50822">
    <property type="entry name" value="PIWI"/>
    <property type="match status" value="1"/>
</dbReference>
<proteinExistence type="predicted"/>
<dbReference type="AlphaFoldDB" id="A0AAN6PNW3"/>
<organism evidence="4 5">
    <name type="scientific">Parachaetomium inaequale</name>
    <dbReference type="NCBI Taxonomy" id="2588326"/>
    <lineage>
        <taxon>Eukaryota</taxon>
        <taxon>Fungi</taxon>
        <taxon>Dikarya</taxon>
        <taxon>Ascomycota</taxon>
        <taxon>Pezizomycotina</taxon>
        <taxon>Sordariomycetes</taxon>
        <taxon>Sordariomycetidae</taxon>
        <taxon>Sordariales</taxon>
        <taxon>Chaetomiaceae</taxon>
        <taxon>Parachaetomium</taxon>
    </lineage>
</organism>
<dbReference type="PANTHER" id="PTHR22891">
    <property type="entry name" value="EUKARYOTIC TRANSLATION INITIATION FACTOR 2C"/>
    <property type="match status" value="1"/>
</dbReference>
<comment type="caution">
    <text evidence="4">The sequence shown here is derived from an EMBL/GenBank/DDBJ whole genome shotgun (WGS) entry which is preliminary data.</text>
</comment>
<protein>
    <submittedName>
        <fullName evidence="4">Ribonuclease H-like domain-containing protein</fullName>
    </submittedName>
</protein>
<gene>
    <name evidence="4" type="ORF">C8A01DRAFT_31530</name>
</gene>
<dbReference type="SMART" id="SM00950">
    <property type="entry name" value="Piwi"/>
    <property type="match status" value="1"/>
</dbReference>
<keyword evidence="5" id="KW-1185">Reference proteome</keyword>
<dbReference type="InterPro" id="IPR003165">
    <property type="entry name" value="Piwi"/>
</dbReference>
<dbReference type="InterPro" id="IPR003100">
    <property type="entry name" value="PAZ_dom"/>
</dbReference>
<dbReference type="Gene3D" id="3.40.50.2300">
    <property type="match status" value="1"/>
</dbReference>
<dbReference type="Pfam" id="PF16486">
    <property type="entry name" value="ArgoN"/>
    <property type="match status" value="1"/>
</dbReference>